<keyword evidence="2" id="KW-0732">Signal</keyword>
<feature type="compositionally biased region" description="Basic and acidic residues" evidence="1">
    <location>
        <begin position="73"/>
        <end position="83"/>
    </location>
</feature>
<dbReference type="RefSeq" id="WP_141722697.1">
    <property type="nucleotide sequence ID" value="NZ_FNOX01000013.1"/>
</dbReference>
<reference evidence="3 4" key="1">
    <citation type="submission" date="2016-10" db="EMBL/GenBank/DDBJ databases">
        <authorList>
            <person name="de Groot N.N."/>
        </authorList>
    </citation>
    <scope>NUCLEOTIDE SEQUENCE [LARGE SCALE GENOMIC DNA]</scope>
    <source>
        <strain evidence="3 4">ICMP 14252</strain>
    </source>
</reference>
<proteinExistence type="predicted"/>
<evidence type="ECO:0000313" key="4">
    <source>
        <dbReference type="Proteomes" id="UP000182902"/>
    </source>
</evidence>
<name>A0A1H3UCF0_9PSED</name>
<dbReference type="AlphaFoldDB" id="A0A1H3UCF0"/>
<dbReference type="Proteomes" id="UP000182902">
    <property type="component" value="Unassembled WGS sequence"/>
</dbReference>
<protein>
    <submittedName>
        <fullName evidence="3">Uncharacterized protein</fullName>
    </submittedName>
</protein>
<feature type="region of interest" description="Disordered" evidence="1">
    <location>
        <begin position="51"/>
        <end position="83"/>
    </location>
</feature>
<organism evidence="3 4">
    <name type="scientific">Pseudomonas salomonii</name>
    <dbReference type="NCBI Taxonomy" id="191391"/>
    <lineage>
        <taxon>Bacteria</taxon>
        <taxon>Pseudomonadati</taxon>
        <taxon>Pseudomonadota</taxon>
        <taxon>Gammaproteobacteria</taxon>
        <taxon>Pseudomonadales</taxon>
        <taxon>Pseudomonadaceae</taxon>
        <taxon>Pseudomonas</taxon>
    </lineage>
</organism>
<gene>
    <name evidence="3" type="ORF">SAMN05216247_113227</name>
</gene>
<dbReference type="EMBL" id="FNOX01000013">
    <property type="protein sequence ID" value="SDZ60120.1"/>
    <property type="molecule type" value="Genomic_DNA"/>
</dbReference>
<evidence type="ECO:0000313" key="3">
    <source>
        <dbReference type="EMBL" id="SDZ60120.1"/>
    </source>
</evidence>
<feature type="signal peptide" evidence="2">
    <location>
        <begin position="1"/>
        <end position="19"/>
    </location>
</feature>
<evidence type="ECO:0000256" key="2">
    <source>
        <dbReference type="SAM" id="SignalP"/>
    </source>
</evidence>
<sequence length="201" mass="21540">MIKLSLLTIALFASMSANAAYKIYIPIEAKLGGSLPDNTLAWVGVPNGGVVGGGNGGNGSNPTTPEEPENPENPEKPEPKPERKLVTTLNFSVVPGETNSLFTSDRQNGFVLQTSTLAIKGALKHGQNYYVTNNGNECKYSAQVCIIDYNCFYLSDKLSGEYTLLSISPSQAKACLNVVTNHFTGTKSLSNVTIYDNPKTE</sequence>
<evidence type="ECO:0000256" key="1">
    <source>
        <dbReference type="SAM" id="MobiDB-lite"/>
    </source>
</evidence>
<accession>A0A1H3UCF0</accession>
<feature type="chain" id="PRO_5010318192" evidence="2">
    <location>
        <begin position="20"/>
        <end position="201"/>
    </location>
</feature>